<comment type="caution">
    <text evidence="2">The sequence shown here is derived from an EMBL/GenBank/DDBJ whole genome shotgun (WGS) entry which is preliminary data.</text>
</comment>
<dbReference type="Proteomes" id="UP000269041">
    <property type="component" value="Unassembled WGS sequence"/>
</dbReference>
<proteinExistence type="predicted"/>
<name>A0A3R9FMW4_9VIBR</name>
<dbReference type="EMBL" id="RSFA01000024">
    <property type="protein sequence ID" value="RSD31736.1"/>
    <property type="molecule type" value="Genomic_DNA"/>
</dbReference>
<organism evidence="2 3">
    <name type="scientific">Vibrio pectenicida</name>
    <dbReference type="NCBI Taxonomy" id="62763"/>
    <lineage>
        <taxon>Bacteria</taxon>
        <taxon>Pseudomonadati</taxon>
        <taxon>Pseudomonadota</taxon>
        <taxon>Gammaproteobacteria</taxon>
        <taxon>Vibrionales</taxon>
        <taxon>Vibrionaceae</taxon>
        <taxon>Vibrio</taxon>
    </lineage>
</organism>
<evidence type="ECO:0000313" key="2">
    <source>
        <dbReference type="EMBL" id="RSD31736.1"/>
    </source>
</evidence>
<keyword evidence="1" id="KW-0472">Membrane</keyword>
<keyword evidence="1" id="KW-0812">Transmembrane</keyword>
<keyword evidence="3" id="KW-1185">Reference proteome</keyword>
<evidence type="ECO:0008006" key="4">
    <source>
        <dbReference type="Google" id="ProtNLM"/>
    </source>
</evidence>
<reference evidence="2 3" key="1">
    <citation type="submission" date="2018-12" db="EMBL/GenBank/DDBJ databases">
        <title>Genomic taxonomy of the Vibrionaceae family.</title>
        <authorList>
            <person name="Gomez-Gil B."/>
            <person name="Enciso-Ibarra K."/>
        </authorList>
    </citation>
    <scope>NUCLEOTIDE SEQUENCE [LARGE SCALE GENOMIC DNA]</scope>
    <source>
        <strain evidence="2 3">CAIM 594</strain>
    </source>
</reference>
<accession>A0A3R9FMW4</accession>
<evidence type="ECO:0000313" key="3">
    <source>
        <dbReference type="Proteomes" id="UP000269041"/>
    </source>
</evidence>
<evidence type="ECO:0000256" key="1">
    <source>
        <dbReference type="SAM" id="Phobius"/>
    </source>
</evidence>
<dbReference type="OrthoDB" id="5918848at2"/>
<keyword evidence="1" id="KW-1133">Transmembrane helix</keyword>
<dbReference type="AlphaFoldDB" id="A0A3R9FMW4"/>
<sequence>MKSTKPMKNRMPHRHKQGGFALENFLLWMILAAMAIVITIQTYSVGSAKLNSFAVVSAVNSIKAGAESVKTINNTGVSMARLCGTTRNAVPMKICGASRDGTLTNPYGGNYTVIANDANLQLVDIAITQVDNQYIDGLADALAPYTAANCTQATGCAGITVADNTITVTM</sequence>
<protein>
    <recommendedName>
        <fullName evidence="4">Type 4 secretion system PilS N-terminal domain-containing protein</fullName>
    </recommendedName>
</protein>
<dbReference type="RefSeq" id="WP_125320592.1">
    <property type="nucleotide sequence ID" value="NZ_AP024891.1"/>
</dbReference>
<feature type="transmembrane region" description="Helical" evidence="1">
    <location>
        <begin position="21"/>
        <end position="43"/>
    </location>
</feature>
<gene>
    <name evidence="2" type="ORF">EJA03_07365</name>
</gene>